<dbReference type="OMA" id="WLESMHA"/>
<dbReference type="AlphaFoldDB" id="A0A4U6VNT1"/>
<evidence type="ECO:0000256" key="1">
    <source>
        <dbReference type="SAM" id="SignalP"/>
    </source>
</evidence>
<evidence type="ECO:0000313" key="3">
    <source>
        <dbReference type="Proteomes" id="UP000298652"/>
    </source>
</evidence>
<keyword evidence="3" id="KW-1185">Reference proteome</keyword>
<evidence type="ECO:0000313" key="2">
    <source>
        <dbReference type="EMBL" id="TKW29379.1"/>
    </source>
</evidence>
<feature type="signal peptide" evidence="1">
    <location>
        <begin position="1"/>
        <end position="22"/>
    </location>
</feature>
<proteinExistence type="predicted"/>
<dbReference type="EMBL" id="CM016554">
    <property type="protein sequence ID" value="TKW29379.1"/>
    <property type="molecule type" value="Genomic_DNA"/>
</dbReference>
<evidence type="ECO:0008006" key="4">
    <source>
        <dbReference type="Google" id="ProtNLM"/>
    </source>
</evidence>
<dbReference type="Proteomes" id="UP000298652">
    <property type="component" value="Chromosome 3"/>
</dbReference>
<accession>A0A4U6VNT1</accession>
<feature type="chain" id="PRO_5020894911" description="Secreted protein" evidence="1">
    <location>
        <begin position="23"/>
        <end position="84"/>
    </location>
</feature>
<name>A0A4U6VNT1_SETVI</name>
<sequence length="84" mass="9531">MVARRQWLRLLLLVVVVGVRREQRRGMMRVVWLESMHARGGHAGWWADLLSDADFIYFHQPSAPAGCLVVDLVHCLLPLAPSIS</sequence>
<reference evidence="2" key="1">
    <citation type="submission" date="2019-03" db="EMBL/GenBank/DDBJ databases">
        <title>WGS assembly of Setaria viridis.</title>
        <authorList>
            <person name="Huang P."/>
            <person name="Jenkins J."/>
            <person name="Grimwood J."/>
            <person name="Barry K."/>
            <person name="Healey A."/>
            <person name="Mamidi S."/>
            <person name="Sreedasyam A."/>
            <person name="Shu S."/>
            <person name="Feldman M."/>
            <person name="Wu J."/>
            <person name="Yu Y."/>
            <person name="Chen C."/>
            <person name="Johnson J."/>
            <person name="Rokhsar D."/>
            <person name="Baxter I."/>
            <person name="Schmutz J."/>
            <person name="Brutnell T."/>
            <person name="Kellogg E."/>
        </authorList>
    </citation>
    <scope>NUCLEOTIDE SEQUENCE [LARGE SCALE GENOMIC DNA]</scope>
</reference>
<organism evidence="2 3">
    <name type="scientific">Setaria viridis</name>
    <name type="common">Green bristlegrass</name>
    <name type="synonym">Setaria italica subsp. viridis</name>
    <dbReference type="NCBI Taxonomy" id="4556"/>
    <lineage>
        <taxon>Eukaryota</taxon>
        <taxon>Viridiplantae</taxon>
        <taxon>Streptophyta</taxon>
        <taxon>Embryophyta</taxon>
        <taxon>Tracheophyta</taxon>
        <taxon>Spermatophyta</taxon>
        <taxon>Magnoliopsida</taxon>
        <taxon>Liliopsida</taxon>
        <taxon>Poales</taxon>
        <taxon>Poaceae</taxon>
        <taxon>PACMAD clade</taxon>
        <taxon>Panicoideae</taxon>
        <taxon>Panicodae</taxon>
        <taxon>Paniceae</taxon>
        <taxon>Cenchrinae</taxon>
        <taxon>Setaria</taxon>
    </lineage>
</organism>
<protein>
    <recommendedName>
        <fullName evidence="4">Secreted protein</fullName>
    </recommendedName>
</protein>
<keyword evidence="1" id="KW-0732">Signal</keyword>
<dbReference type="Gramene" id="TKW29379">
    <property type="protein sequence ID" value="TKW29379"/>
    <property type="gene ID" value="SEVIR_3G391650v2"/>
</dbReference>
<gene>
    <name evidence="2" type="ORF">SEVIR_3G391650v2</name>
</gene>